<keyword evidence="5 6" id="KW-0472">Membrane</keyword>
<keyword evidence="2" id="KW-1003">Cell membrane</keyword>
<dbReference type="PANTHER" id="PTHR30213:SF0">
    <property type="entry name" value="UPF0761 MEMBRANE PROTEIN YIHY"/>
    <property type="match status" value="1"/>
</dbReference>
<dbReference type="AlphaFoldDB" id="A0A644YP42"/>
<gene>
    <name evidence="7" type="ORF">SDC9_76621</name>
</gene>
<comment type="subcellular location">
    <subcellularLocation>
        <location evidence="1">Cell membrane</location>
        <topology evidence="1">Multi-pass membrane protein</topology>
    </subcellularLocation>
</comment>
<name>A0A644YP42_9ZZZZ</name>
<dbReference type="EMBL" id="VSSQ01005688">
    <property type="protein sequence ID" value="MPM30079.1"/>
    <property type="molecule type" value="Genomic_DNA"/>
</dbReference>
<dbReference type="NCBIfam" id="TIGR00765">
    <property type="entry name" value="yihY_not_rbn"/>
    <property type="match status" value="1"/>
</dbReference>
<evidence type="ECO:0000256" key="3">
    <source>
        <dbReference type="ARBA" id="ARBA00022692"/>
    </source>
</evidence>
<sequence length="413" mass="45960">MSFRSVIQQNLRRLGLFYATVFRQAMKDNILNSASGLVYSTLLAIVPALTFIFTFFNALGVLEPLIAFLSEWLTELTGESAGGELMVLLTRYTRNATSLGVVGLISFLVTMVLLINKVWTVINHMYRSSRSRNPLRRFAGYITFLIVASLLLAAYVSVQSVLTSWYLNLLGVSMGRWSTALQSFAPAIIVALVLFLLIYFVPNTKVRFNAAFLGSLSGVVVITIFSKFTTLLTNQATNFSVIYGSFAAVFLFLFFCYVFWATVFFSVELAYVHQFRPDAASFRGLPQSPALQLSEGTNIMMLIGSNFREGRGATSTKEMLDRLAIPFNRLQGFLDLLTQLNFITTTNSSRTSFIPKQPLESLRMQDLVLGLFGLENIDEVEHDTAGEAVAQQVQDHGIASLGNLTLENLLQRI</sequence>
<protein>
    <submittedName>
        <fullName evidence="7">Uncharacterized protein</fullName>
    </submittedName>
</protein>
<feature type="transmembrane region" description="Helical" evidence="6">
    <location>
        <begin position="177"/>
        <end position="201"/>
    </location>
</feature>
<dbReference type="GO" id="GO:0005886">
    <property type="term" value="C:plasma membrane"/>
    <property type="evidence" value="ECO:0007669"/>
    <property type="project" value="UniProtKB-SubCell"/>
</dbReference>
<feature type="transmembrane region" description="Helical" evidence="6">
    <location>
        <begin position="241"/>
        <end position="267"/>
    </location>
</feature>
<reference evidence="7" key="1">
    <citation type="submission" date="2019-08" db="EMBL/GenBank/DDBJ databases">
        <authorList>
            <person name="Kucharzyk K."/>
            <person name="Murdoch R.W."/>
            <person name="Higgins S."/>
            <person name="Loffler F."/>
        </authorList>
    </citation>
    <scope>NUCLEOTIDE SEQUENCE</scope>
</reference>
<evidence type="ECO:0000256" key="1">
    <source>
        <dbReference type="ARBA" id="ARBA00004651"/>
    </source>
</evidence>
<keyword evidence="4 6" id="KW-1133">Transmembrane helix</keyword>
<organism evidence="7">
    <name type="scientific">bioreactor metagenome</name>
    <dbReference type="NCBI Taxonomy" id="1076179"/>
    <lineage>
        <taxon>unclassified sequences</taxon>
        <taxon>metagenomes</taxon>
        <taxon>ecological metagenomes</taxon>
    </lineage>
</organism>
<dbReference type="PANTHER" id="PTHR30213">
    <property type="entry name" value="INNER MEMBRANE PROTEIN YHJD"/>
    <property type="match status" value="1"/>
</dbReference>
<keyword evidence="3 6" id="KW-0812">Transmembrane</keyword>
<comment type="caution">
    <text evidence="7">The sequence shown here is derived from an EMBL/GenBank/DDBJ whole genome shotgun (WGS) entry which is preliminary data.</text>
</comment>
<proteinExistence type="predicted"/>
<evidence type="ECO:0000313" key="7">
    <source>
        <dbReference type="EMBL" id="MPM30079.1"/>
    </source>
</evidence>
<feature type="transmembrane region" description="Helical" evidence="6">
    <location>
        <begin position="36"/>
        <end position="56"/>
    </location>
</feature>
<feature type="transmembrane region" description="Helical" evidence="6">
    <location>
        <begin position="208"/>
        <end position="229"/>
    </location>
</feature>
<evidence type="ECO:0000256" key="6">
    <source>
        <dbReference type="SAM" id="Phobius"/>
    </source>
</evidence>
<feature type="transmembrane region" description="Helical" evidence="6">
    <location>
        <begin position="96"/>
        <end position="118"/>
    </location>
</feature>
<feature type="transmembrane region" description="Helical" evidence="6">
    <location>
        <begin position="138"/>
        <end position="157"/>
    </location>
</feature>
<dbReference type="Pfam" id="PF03631">
    <property type="entry name" value="Virul_fac_BrkB"/>
    <property type="match status" value="1"/>
</dbReference>
<evidence type="ECO:0000256" key="4">
    <source>
        <dbReference type="ARBA" id="ARBA00022989"/>
    </source>
</evidence>
<evidence type="ECO:0000256" key="5">
    <source>
        <dbReference type="ARBA" id="ARBA00023136"/>
    </source>
</evidence>
<dbReference type="InterPro" id="IPR017039">
    <property type="entry name" value="Virul_fac_BrkB"/>
</dbReference>
<accession>A0A644YP42</accession>
<evidence type="ECO:0000256" key="2">
    <source>
        <dbReference type="ARBA" id="ARBA00022475"/>
    </source>
</evidence>